<dbReference type="RefSeq" id="WP_046106522.1">
    <property type="nucleotide sequence ID" value="NZ_JZEX01000001.1"/>
</dbReference>
<dbReference type="EMBL" id="JZEX01000001">
    <property type="protein sequence ID" value="KKB13803.1"/>
    <property type="molecule type" value="Genomic_DNA"/>
</dbReference>
<dbReference type="OrthoDB" id="5396211at2"/>
<gene>
    <name evidence="1" type="ORF">VE25_00010</name>
</gene>
<reference evidence="1 2" key="1">
    <citation type="submission" date="2015-03" db="EMBL/GenBank/DDBJ databases">
        <authorList>
            <person name="Hassan Y.I."/>
            <person name="Lepp D."/>
            <person name="Li X.-Z."/>
            <person name="Zhou T."/>
        </authorList>
    </citation>
    <scope>NUCLEOTIDE SEQUENCE [LARGE SCALE GENOMIC DNA]</scope>
    <source>
        <strain evidence="1 2">BD-c194</strain>
    </source>
</reference>
<sequence>MQHVTPEMQACIDQCLACYKTCASMAMNHCLELGGAHVEKQHFTLMMACAEICRTAAHFMLIGSPHHKHVCRECAEICTECAADCERIGDMDECVAACRACAESCWEMAA</sequence>
<protein>
    <submittedName>
        <fullName evidence="1">Ferredoxin</fullName>
    </submittedName>
</protein>
<keyword evidence="2" id="KW-1185">Reference proteome</keyword>
<comment type="caution">
    <text evidence="1">The sequence shown here is derived from an EMBL/GenBank/DDBJ whole genome shotgun (WGS) entry which is preliminary data.</text>
</comment>
<dbReference type="CDD" id="cd08026">
    <property type="entry name" value="DUF326"/>
    <property type="match status" value="1"/>
</dbReference>
<organism evidence="1 2">
    <name type="scientific">Devosia geojensis</name>
    <dbReference type="NCBI Taxonomy" id="443610"/>
    <lineage>
        <taxon>Bacteria</taxon>
        <taxon>Pseudomonadati</taxon>
        <taxon>Pseudomonadota</taxon>
        <taxon>Alphaproteobacteria</taxon>
        <taxon>Hyphomicrobiales</taxon>
        <taxon>Devosiaceae</taxon>
        <taxon>Devosia</taxon>
    </lineage>
</organism>
<dbReference type="AlphaFoldDB" id="A0A0F5FY94"/>
<dbReference type="STRING" id="443610.VE25_00010"/>
<dbReference type="InterPro" id="IPR044543">
    <property type="entry name" value="YHJQ-like"/>
</dbReference>
<dbReference type="PANTHER" id="PTHR37310">
    <property type="entry name" value="CYTOPLASMIC PROTEIN-RELATED"/>
    <property type="match status" value="1"/>
</dbReference>
<dbReference type="Pfam" id="PF03860">
    <property type="entry name" value="Csp"/>
    <property type="match status" value="1"/>
</dbReference>
<dbReference type="Gene3D" id="1.20.1270.360">
    <property type="match status" value="1"/>
</dbReference>
<accession>A0A0F5FY94</accession>
<dbReference type="InterPro" id="IPR005560">
    <property type="entry name" value="Csp_YhjQ"/>
</dbReference>
<evidence type="ECO:0000313" key="2">
    <source>
        <dbReference type="Proteomes" id="UP000033632"/>
    </source>
</evidence>
<dbReference type="PANTHER" id="PTHR37310:SF1">
    <property type="entry name" value="CYTOPLASMIC PROTEIN"/>
    <property type="match status" value="1"/>
</dbReference>
<dbReference type="PATRIC" id="fig|443610.3.peg.2"/>
<evidence type="ECO:0000313" key="1">
    <source>
        <dbReference type="EMBL" id="KKB13803.1"/>
    </source>
</evidence>
<dbReference type="Proteomes" id="UP000033632">
    <property type="component" value="Unassembled WGS sequence"/>
</dbReference>
<name>A0A0F5FY94_9HYPH</name>
<proteinExistence type="predicted"/>